<dbReference type="InterPro" id="IPR011527">
    <property type="entry name" value="ABC1_TM_dom"/>
</dbReference>
<dbReference type="SMART" id="SM00382">
    <property type="entry name" value="AAA"/>
    <property type="match status" value="1"/>
</dbReference>
<dbReference type="GO" id="GO:0005886">
    <property type="term" value="C:plasma membrane"/>
    <property type="evidence" value="ECO:0007669"/>
    <property type="project" value="UniProtKB-SubCell"/>
</dbReference>
<evidence type="ECO:0000313" key="11">
    <source>
        <dbReference type="Proteomes" id="UP000186040"/>
    </source>
</evidence>
<dbReference type="Pfam" id="PF00664">
    <property type="entry name" value="ABC_membrane"/>
    <property type="match status" value="1"/>
</dbReference>
<evidence type="ECO:0000256" key="5">
    <source>
        <dbReference type="ARBA" id="ARBA00022989"/>
    </source>
</evidence>
<protein>
    <recommendedName>
        <fullName evidence="12">ABC transporter ATP-binding protein</fullName>
    </recommendedName>
</protein>
<dbReference type="Pfam" id="PF00005">
    <property type="entry name" value="ABC_tran"/>
    <property type="match status" value="1"/>
</dbReference>
<name>A0A1Q9LP41_9PSEU</name>
<dbReference type="PROSITE" id="PS50929">
    <property type="entry name" value="ABC_TM1F"/>
    <property type="match status" value="1"/>
</dbReference>
<evidence type="ECO:0000256" key="4">
    <source>
        <dbReference type="ARBA" id="ARBA00022840"/>
    </source>
</evidence>
<dbReference type="GO" id="GO:0016887">
    <property type="term" value="F:ATP hydrolysis activity"/>
    <property type="evidence" value="ECO:0007669"/>
    <property type="project" value="InterPro"/>
</dbReference>
<feature type="domain" description="ABC transporter" evidence="8">
    <location>
        <begin position="331"/>
        <end position="562"/>
    </location>
</feature>
<sequence length="574" mass="60010">MTAVRESGSLVVAALRAGRGSTLWLVALSVVNAAVVIAVPALLGTAVNLALTRGPGDGLVLVVIGLLLVGLAAESLVEVADFSARTRALRYLRLGLLTHVFTLGFRGQRRFNQGDLVNRLTDATHQTAQAANVVTRIGVPLLTSLGGIVALFAIDWPLGVAFLLIGPLLVVVTLRHLKRITALSIEAAVEQAGVATRLSDAIRGLRTIRASGTAEQEVARVLAPARSLRSLSLRIWLKQRQVTWETSVLAPLLQVVVLGVAGWGVVAGRISVGEVLAASSYLAYAMGIFQQAGSAREIGQIRAAAARLRAVADEPGLPGGDEPLPAGRGALSFRGVGSDVGERQVLRDITFDVPAGATVALVGESGVGKTTLTALAGGLLAPDRGVVTFDGVPTTELRPEELRRAVVYAFERPNLLGTTIADALRYGDDTVPDARLDAALLSTSAEDFVARLPQRTGTPLDGLRLSGGEVQRLGLARAACRSARLIVMDDALSSVDTATEAAISAALHEASRGSTRLLIAHRTSTAARADVVVWLHGGTVAGIGTHRELRADPRYRAVFALAEEPELDTAETGS</sequence>
<evidence type="ECO:0000259" key="9">
    <source>
        <dbReference type="PROSITE" id="PS50929"/>
    </source>
</evidence>
<dbReference type="STRING" id="1193682.BJP25_16120"/>
<evidence type="ECO:0000256" key="1">
    <source>
        <dbReference type="ARBA" id="ARBA00004651"/>
    </source>
</evidence>
<organism evidence="10 11">
    <name type="scientific">Actinokineospora bangkokensis</name>
    <dbReference type="NCBI Taxonomy" id="1193682"/>
    <lineage>
        <taxon>Bacteria</taxon>
        <taxon>Bacillati</taxon>
        <taxon>Actinomycetota</taxon>
        <taxon>Actinomycetes</taxon>
        <taxon>Pseudonocardiales</taxon>
        <taxon>Pseudonocardiaceae</taxon>
        <taxon>Actinokineospora</taxon>
    </lineage>
</organism>
<keyword evidence="4" id="KW-0067">ATP-binding</keyword>
<evidence type="ECO:0000313" key="10">
    <source>
        <dbReference type="EMBL" id="OLR93769.1"/>
    </source>
</evidence>
<dbReference type="PROSITE" id="PS50893">
    <property type="entry name" value="ABC_TRANSPORTER_2"/>
    <property type="match status" value="1"/>
</dbReference>
<evidence type="ECO:0000259" key="8">
    <source>
        <dbReference type="PROSITE" id="PS50893"/>
    </source>
</evidence>
<keyword evidence="2 7" id="KW-0812">Transmembrane</keyword>
<dbReference type="InterPro" id="IPR036640">
    <property type="entry name" value="ABC1_TM_sf"/>
</dbReference>
<evidence type="ECO:0008006" key="12">
    <source>
        <dbReference type="Google" id="ProtNLM"/>
    </source>
</evidence>
<dbReference type="PANTHER" id="PTHR43394">
    <property type="entry name" value="ATP-DEPENDENT PERMEASE MDL1, MITOCHONDRIAL"/>
    <property type="match status" value="1"/>
</dbReference>
<proteinExistence type="predicted"/>
<evidence type="ECO:0000256" key="6">
    <source>
        <dbReference type="ARBA" id="ARBA00023136"/>
    </source>
</evidence>
<dbReference type="CDD" id="cd07346">
    <property type="entry name" value="ABC_6TM_exporters"/>
    <property type="match status" value="1"/>
</dbReference>
<dbReference type="GO" id="GO:0015421">
    <property type="term" value="F:ABC-type oligopeptide transporter activity"/>
    <property type="evidence" value="ECO:0007669"/>
    <property type="project" value="TreeGrafter"/>
</dbReference>
<feature type="domain" description="ABC transmembrane type-1" evidence="9">
    <location>
        <begin position="23"/>
        <end position="295"/>
    </location>
</feature>
<dbReference type="Proteomes" id="UP000186040">
    <property type="component" value="Unassembled WGS sequence"/>
</dbReference>
<evidence type="ECO:0000256" key="7">
    <source>
        <dbReference type="SAM" id="Phobius"/>
    </source>
</evidence>
<comment type="caution">
    <text evidence="10">The sequence shown here is derived from an EMBL/GenBank/DDBJ whole genome shotgun (WGS) entry which is preliminary data.</text>
</comment>
<feature type="transmembrane region" description="Helical" evidence="7">
    <location>
        <begin position="23"/>
        <end position="47"/>
    </location>
</feature>
<feature type="transmembrane region" description="Helical" evidence="7">
    <location>
        <begin position="148"/>
        <end position="174"/>
    </location>
</feature>
<keyword evidence="6 7" id="KW-0472">Membrane</keyword>
<feature type="transmembrane region" description="Helical" evidence="7">
    <location>
        <begin position="59"/>
        <end position="79"/>
    </location>
</feature>
<keyword evidence="11" id="KW-1185">Reference proteome</keyword>
<evidence type="ECO:0000256" key="2">
    <source>
        <dbReference type="ARBA" id="ARBA00022692"/>
    </source>
</evidence>
<dbReference type="InterPro" id="IPR027417">
    <property type="entry name" value="P-loop_NTPase"/>
</dbReference>
<dbReference type="RefSeq" id="WP_075974668.1">
    <property type="nucleotide sequence ID" value="NZ_MKQR01000009.1"/>
</dbReference>
<dbReference type="InterPro" id="IPR003439">
    <property type="entry name" value="ABC_transporter-like_ATP-bd"/>
</dbReference>
<dbReference type="InterPro" id="IPR003593">
    <property type="entry name" value="AAA+_ATPase"/>
</dbReference>
<comment type="subcellular location">
    <subcellularLocation>
        <location evidence="1">Cell membrane</location>
        <topology evidence="1">Multi-pass membrane protein</topology>
    </subcellularLocation>
</comment>
<dbReference type="PANTHER" id="PTHR43394:SF1">
    <property type="entry name" value="ATP-BINDING CASSETTE SUB-FAMILY B MEMBER 10, MITOCHONDRIAL"/>
    <property type="match status" value="1"/>
</dbReference>
<dbReference type="EMBL" id="MKQR01000009">
    <property type="protein sequence ID" value="OLR93769.1"/>
    <property type="molecule type" value="Genomic_DNA"/>
</dbReference>
<dbReference type="InterPro" id="IPR039421">
    <property type="entry name" value="Type_1_exporter"/>
</dbReference>
<keyword evidence="3" id="KW-0547">Nucleotide-binding</keyword>
<reference evidence="10 11" key="1">
    <citation type="submission" date="2016-10" db="EMBL/GenBank/DDBJ databases">
        <title>The Draft Genome Sequence of Actinokineospora bangkokensis 44EHWT reveals the biosynthetic pathway of antifungal compounds Thailandins with unusual extender unit butylmalonyl-CoA.</title>
        <authorList>
            <person name="Greule A."/>
            <person name="Intra B."/>
            <person name="Flemming S."/>
            <person name="Rommel M.G."/>
            <person name="Panbangred W."/>
            <person name="Bechthold A."/>
        </authorList>
    </citation>
    <scope>NUCLEOTIDE SEQUENCE [LARGE SCALE GENOMIC DNA]</scope>
    <source>
        <strain evidence="10 11">44EHW</strain>
    </source>
</reference>
<dbReference type="SUPFAM" id="SSF52540">
    <property type="entry name" value="P-loop containing nucleoside triphosphate hydrolases"/>
    <property type="match status" value="1"/>
</dbReference>
<evidence type="ECO:0000256" key="3">
    <source>
        <dbReference type="ARBA" id="ARBA00022741"/>
    </source>
</evidence>
<feature type="transmembrane region" description="Helical" evidence="7">
    <location>
        <begin position="248"/>
        <end position="266"/>
    </location>
</feature>
<accession>A0A1Q9LP41</accession>
<dbReference type="Gene3D" id="1.20.1560.10">
    <property type="entry name" value="ABC transporter type 1, transmembrane domain"/>
    <property type="match status" value="1"/>
</dbReference>
<dbReference type="Gene3D" id="3.40.50.300">
    <property type="entry name" value="P-loop containing nucleotide triphosphate hydrolases"/>
    <property type="match status" value="1"/>
</dbReference>
<dbReference type="GO" id="GO:0005524">
    <property type="term" value="F:ATP binding"/>
    <property type="evidence" value="ECO:0007669"/>
    <property type="project" value="UniProtKB-KW"/>
</dbReference>
<keyword evidence="5 7" id="KW-1133">Transmembrane helix</keyword>
<gene>
    <name evidence="10" type="ORF">BJP25_16120</name>
</gene>
<dbReference type="AlphaFoldDB" id="A0A1Q9LP41"/>
<dbReference type="OrthoDB" id="9806127at2"/>
<dbReference type="SUPFAM" id="SSF90123">
    <property type="entry name" value="ABC transporter transmembrane region"/>
    <property type="match status" value="1"/>
</dbReference>